<accession>D3F8U3</accession>
<dbReference type="KEGG" id="cwo:Cwoe_4525"/>
<organism evidence="2 3">
    <name type="scientific">Conexibacter woesei (strain DSM 14684 / CCUG 47730 / CIP 108061 / JCM 11494 / NBRC 100937 / ID131577)</name>
    <dbReference type="NCBI Taxonomy" id="469383"/>
    <lineage>
        <taxon>Bacteria</taxon>
        <taxon>Bacillati</taxon>
        <taxon>Actinomycetota</taxon>
        <taxon>Thermoleophilia</taxon>
        <taxon>Solirubrobacterales</taxon>
        <taxon>Conexibacteraceae</taxon>
        <taxon>Conexibacter</taxon>
    </lineage>
</organism>
<dbReference type="RefSeq" id="WP_012935989.1">
    <property type="nucleotide sequence ID" value="NC_013739.1"/>
</dbReference>
<dbReference type="GO" id="GO:0003700">
    <property type="term" value="F:DNA-binding transcription factor activity"/>
    <property type="evidence" value="ECO:0007669"/>
    <property type="project" value="InterPro"/>
</dbReference>
<sequence length="165" mass="18378">MSATDLTPAEDEASPGLCSTELGAWKGLLRVHASLLKALDAELETAHRLPLTSYEVLMQLADAPDRRMRMCDLADSVLLSRSGMSRLVDRLERDGLLERTPCPNDARGSFAVITEEGVELLAAARPTHHEGIRRRFLEHFSDDELELLSQYWARVLAAQRLPSAR</sequence>
<dbReference type="PANTHER" id="PTHR33164">
    <property type="entry name" value="TRANSCRIPTIONAL REGULATOR, MARR FAMILY"/>
    <property type="match status" value="1"/>
</dbReference>
<dbReference type="EMBL" id="CP001854">
    <property type="protein sequence ID" value="ADB52938.1"/>
    <property type="molecule type" value="Genomic_DNA"/>
</dbReference>
<dbReference type="PANTHER" id="PTHR33164:SF99">
    <property type="entry name" value="MARR FAMILY REGULATORY PROTEIN"/>
    <property type="match status" value="1"/>
</dbReference>
<dbReference type="GO" id="GO:0006950">
    <property type="term" value="P:response to stress"/>
    <property type="evidence" value="ECO:0007669"/>
    <property type="project" value="TreeGrafter"/>
</dbReference>
<dbReference type="InterPro" id="IPR036390">
    <property type="entry name" value="WH_DNA-bd_sf"/>
</dbReference>
<reference evidence="3" key="2">
    <citation type="submission" date="2010-01" db="EMBL/GenBank/DDBJ databases">
        <title>The complete genome of Conexibacter woesei DSM 14684.</title>
        <authorList>
            <consortium name="US DOE Joint Genome Institute (JGI-PGF)"/>
            <person name="Lucas S."/>
            <person name="Copeland A."/>
            <person name="Lapidus A."/>
            <person name="Glavina del Rio T."/>
            <person name="Dalin E."/>
            <person name="Tice H."/>
            <person name="Bruce D."/>
            <person name="Goodwin L."/>
            <person name="Pitluck S."/>
            <person name="Kyrpides N."/>
            <person name="Mavromatis K."/>
            <person name="Ivanova N."/>
            <person name="Mikhailova N."/>
            <person name="Chertkov O."/>
            <person name="Brettin T."/>
            <person name="Detter J.C."/>
            <person name="Han C."/>
            <person name="Larimer F."/>
            <person name="Land M."/>
            <person name="Hauser L."/>
            <person name="Markowitz V."/>
            <person name="Cheng J.-F."/>
            <person name="Hugenholtz P."/>
            <person name="Woyke T."/>
            <person name="Wu D."/>
            <person name="Pukall R."/>
            <person name="Steenblock K."/>
            <person name="Schneider S."/>
            <person name="Klenk H.-P."/>
            <person name="Eisen J.A."/>
        </authorList>
    </citation>
    <scope>NUCLEOTIDE SEQUENCE [LARGE SCALE GENOMIC DNA]</scope>
    <source>
        <strain evidence="3">DSM 14684 / CIP 108061 / JCM 11494 / NBRC 100937 / ID131577</strain>
    </source>
</reference>
<name>D3F8U3_CONWI</name>
<dbReference type="SUPFAM" id="SSF46785">
    <property type="entry name" value="Winged helix' DNA-binding domain"/>
    <property type="match status" value="1"/>
</dbReference>
<dbReference type="InterPro" id="IPR036388">
    <property type="entry name" value="WH-like_DNA-bd_sf"/>
</dbReference>
<dbReference type="HOGENOM" id="CLU_083287_2_5_11"/>
<dbReference type="PROSITE" id="PS50995">
    <property type="entry name" value="HTH_MARR_2"/>
    <property type="match status" value="1"/>
</dbReference>
<gene>
    <name evidence="2" type="ordered locus">Cwoe_4525</name>
</gene>
<dbReference type="STRING" id="469383.Cwoe_4525"/>
<feature type="domain" description="HTH marR-type" evidence="1">
    <location>
        <begin position="25"/>
        <end position="157"/>
    </location>
</feature>
<dbReference type="OrthoDB" id="5432081at2"/>
<dbReference type="AlphaFoldDB" id="D3F8U3"/>
<evidence type="ECO:0000313" key="2">
    <source>
        <dbReference type="EMBL" id="ADB52938.1"/>
    </source>
</evidence>
<keyword evidence="3" id="KW-1185">Reference proteome</keyword>
<dbReference type="InterPro" id="IPR039422">
    <property type="entry name" value="MarR/SlyA-like"/>
</dbReference>
<dbReference type="Proteomes" id="UP000008229">
    <property type="component" value="Chromosome"/>
</dbReference>
<dbReference type="PRINTS" id="PR00598">
    <property type="entry name" value="HTHMARR"/>
</dbReference>
<proteinExistence type="predicted"/>
<dbReference type="Gene3D" id="1.10.10.10">
    <property type="entry name" value="Winged helix-like DNA-binding domain superfamily/Winged helix DNA-binding domain"/>
    <property type="match status" value="1"/>
</dbReference>
<evidence type="ECO:0000259" key="1">
    <source>
        <dbReference type="PROSITE" id="PS50995"/>
    </source>
</evidence>
<dbReference type="SMART" id="SM00347">
    <property type="entry name" value="HTH_MARR"/>
    <property type="match status" value="1"/>
</dbReference>
<dbReference type="eggNOG" id="COG1846">
    <property type="taxonomic scope" value="Bacteria"/>
</dbReference>
<reference evidence="2 3" key="1">
    <citation type="journal article" date="2010" name="Stand. Genomic Sci.">
        <title>Complete genome sequence of Conexibacter woesei type strain (ID131577).</title>
        <authorList>
            <person name="Pukall R."/>
            <person name="Lapidus A."/>
            <person name="Glavina Del Rio T."/>
            <person name="Copeland A."/>
            <person name="Tice H."/>
            <person name="Cheng J.-F."/>
            <person name="Lucas S."/>
            <person name="Chen F."/>
            <person name="Nolan M."/>
            <person name="Bruce D."/>
            <person name="Goodwin L."/>
            <person name="Pitluck S."/>
            <person name="Mavromatis K."/>
            <person name="Ivanova N."/>
            <person name="Ovchinnikova G."/>
            <person name="Pati A."/>
            <person name="Chen A."/>
            <person name="Palaniappan K."/>
            <person name="Land M."/>
            <person name="Hauser L."/>
            <person name="Chang Y.-J."/>
            <person name="Jeffries C.D."/>
            <person name="Chain P."/>
            <person name="Meincke L."/>
            <person name="Sims D."/>
            <person name="Brettin T."/>
            <person name="Detter J.C."/>
            <person name="Rohde M."/>
            <person name="Goeker M."/>
            <person name="Bristow J."/>
            <person name="Eisen J.A."/>
            <person name="Markowitz V."/>
            <person name="Kyrpides N.C."/>
            <person name="Klenk H.-P."/>
            <person name="Hugenholtz P."/>
        </authorList>
    </citation>
    <scope>NUCLEOTIDE SEQUENCE [LARGE SCALE GENOMIC DNA]</scope>
    <source>
        <strain evidence="3">DSM 14684 / CIP 108061 / JCM 11494 / NBRC 100937 / ID131577</strain>
    </source>
</reference>
<evidence type="ECO:0000313" key="3">
    <source>
        <dbReference type="Proteomes" id="UP000008229"/>
    </source>
</evidence>
<protein>
    <submittedName>
        <fullName evidence="2">Transcriptional regulator, MarR family</fullName>
    </submittedName>
</protein>
<dbReference type="Pfam" id="PF12802">
    <property type="entry name" value="MarR_2"/>
    <property type="match status" value="1"/>
</dbReference>
<dbReference type="InterPro" id="IPR000835">
    <property type="entry name" value="HTH_MarR-typ"/>
</dbReference>